<keyword evidence="2" id="KW-0812">Transmembrane</keyword>
<dbReference type="Proteomes" id="UP000606193">
    <property type="component" value="Unassembled WGS sequence"/>
</dbReference>
<name>A0ABR7MY37_9FIRM</name>
<feature type="transmembrane region" description="Helical" evidence="2">
    <location>
        <begin position="7"/>
        <end position="31"/>
    </location>
</feature>
<dbReference type="RefSeq" id="WP_249296998.1">
    <property type="nucleotide sequence ID" value="NZ_JACRSX010000001.1"/>
</dbReference>
<feature type="region of interest" description="Disordered" evidence="1">
    <location>
        <begin position="86"/>
        <end position="126"/>
    </location>
</feature>
<evidence type="ECO:0000313" key="4">
    <source>
        <dbReference type="Proteomes" id="UP000606193"/>
    </source>
</evidence>
<feature type="transmembrane region" description="Helical" evidence="2">
    <location>
        <begin position="37"/>
        <end position="61"/>
    </location>
</feature>
<evidence type="ECO:0000256" key="2">
    <source>
        <dbReference type="SAM" id="Phobius"/>
    </source>
</evidence>
<gene>
    <name evidence="3" type="ORF">H8704_01385</name>
</gene>
<dbReference type="EMBL" id="JACRSX010000001">
    <property type="protein sequence ID" value="MBC8561297.1"/>
    <property type="molecule type" value="Genomic_DNA"/>
</dbReference>
<feature type="compositionally biased region" description="Low complexity" evidence="1">
    <location>
        <begin position="93"/>
        <end position="120"/>
    </location>
</feature>
<sequence>MDKLKRVFAMIGVVLLVFMYLMTIITAITASDGAHNWFIGSIMLTVFVPVILYAINMLINIQKRNEANNRMREEMYMRQIKDALKAKAEQEKAQPAAAQGQVQQEAQPAAVQGQAQVAAEPQEKES</sequence>
<organism evidence="3 4">
    <name type="scientific">Jutongia huaianensis</name>
    <dbReference type="NCBI Taxonomy" id="2763668"/>
    <lineage>
        <taxon>Bacteria</taxon>
        <taxon>Bacillati</taxon>
        <taxon>Bacillota</taxon>
        <taxon>Clostridia</taxon>
        <taxon>Lachnospirales</taxon>
        <taxon>Lachnospiraceae</taxon>
        <taxon>Jutongia</taxon>
    </lineage>
</organism>
<evidence type="ECO:0000256" key="1">
    <source>
        <dbReference type="SAM" id="MobiDB-lite"/>
    </source>
</evidence>
<keyword evidence="4" id="KW-1185">Reference proteome</keyword>
<keyword evidence="2" id="KW-0472">Membrane</keyword>
<protein>
    <submittedName>
        <fullName evidence="3">Uncharacterized protein</fullName>
    </submittedName>
</protein>
<keyword evidence="2" id="KW-1133">Transmembrane helix</keyword>
<reference evidence="3 4" key="1">
    <citation type="submission" date="2020-08" db="EMBL/GenBank/DDBJ databases">
        <title>Genome public.</title>
        <authorList>
            <person name="Liu C."/>
            <person name="Sun Q."/>
        </authorList>
    </citation>
    <scope>NUCLEOTIDE SEQUENCE [LARGE SCALE GENOMIC DNA]</scope>
    <source>
        <strain evidence="3 4">NSJ-37</strain>
    </source>
</reference>
<proteinExistence type="predicted"/>
<evidence type="ECO:0000313" key="3">
    <source>
        <dbReference type="EMBL" id="MBC8561297.1"/>
    </source>
</evidence>
<comment type="caution">
    <text evidence="3">The sequence shown here is derived from an EMBL/GenBank/DDBJ whole genome shotgun (WGS) entry which is preliminary data.</text>
</comment>
<accession>A0ABR7MY37</accession>